<accession>A0AA36MRY5</accession>
<evidence type="ECO:0000313" key="13">
    <source>
        <dbReference type="EMBL" id="CAJ1377865.1"/>
    </source>
</evidence>
<name>A0AA36MRY5_9DINO</name>
<dbReference type="GO" id="GO:0006811">
    <property type="term" value="P:monoatomic ion transport"/>
    <property type="evidence" value="ECO:0007669"/>
    <property type="project" value="UniProtKB-KW"/>
</dbReference>
<dbReference type="GO" id="GO:0005886">
    <property type="term" value="C:plasma membrane"/>
    <property type="evidence" value="ECO:0007669"/>
    <property type="project" value="UniProtKB-SubCell"/>
</dbReference>
<evidence type="ECO:0000313" key="14">
    <source>
        <dbReference type="Proteomes" id="UP001178507"/>
    </source>
</evidence>
<evidence type="ECO:0000256" key="12">
    <source>
        <dbReference type="SAM" id="Phobius"/>
    </source>
</evidence>
<dbReference type="AlphaFoldDB" id="A0AA36MRY5"/>
<feature type="transmembrane region" description="Helical" evidence="12">
    <location>
        <begin position="151"/>
        <end position="174"/>
    </location>
</feature>
<feature type="transmembrane region" description="Helical" evidence="12">
    <location>
        <begin position="431"/>
        <end position="451"/>
    </location>
</feature>
<keyword evidence="4" id="KW-0813">Transport</keyword>
<protein>
    <recommendedName>
        <fullName evidence="3">Molybdate-anion transporter</fullName>
    </recommendedName>
    <alternativeName>
        <fullName evidence="10">Major facilitator superfamily domain-containing protein 5</fullName>
    </alternativeName>
    <alternativeName>
        <fullName evidence="11">Molybdate transporter 2 homolog</fullName>
    </alternativeName>
</protein>
<keyword evidence="7 12" id="KW-1133">Transmembrane helix</keyword>
<sequence>MASQNMPPVLPHSLLALIAKNVSDRPDFYQTAILPLALLTGVLGFSAFPSSAAWPNGFPRFVAVYLSAWTLCVASDWLQGPYVYALYEAYGFSPHQIAQLFLAGFGAAMFCSSFVGGLADRYGRKRGCIAYCLLCIVSCATKHWKSYSILMVGRITGGFAQSLLFSCFECWMVSEHTVRNQFCSSLLPSMFGMKFSLMYLVAVISGFIAQCGADSSSFAPVRENSLLHVGGNLVPFDMAACVLVVALAIITIFWEENFGHAAQAEGMHFWEGLTSICHSKPLLKLGLATACFESAMYSFVFNWTPALESADEIPPHGVAFALMMMACMCGASVSSMINDTVSDLRRLQLVAGMGFGAFAVAVAALRQGAAHVCFCSFLLFEFCVGIYFPAAGSLKSKLVPERLRVTVYNMYRVPMNAAVVSLLLTNLSTGLCFRFCCALMGILFLTTLGLLSGDEESVPEGSTKEAKACT</sequence>
<feature type="transmembrane region" description="Helical" evidence="12">
    <location>
        <begin position="28"/>
        <end position="48"/>
    </location>
</feature>
<dbReference type="PANTHER" id="PTHR23516:SF1">
    <property type="entry name" value="MOLYBDATE-ANION TRANSPORTER"/>
    <property type="match status" value="1"/>
</dbReference>
<evidence type="ECO:0000256" key="4">
    <source>
        <dbReference type="ARBA" id="ARBA00022448"/>
    </source>
</evidence>
<evidence type="ECO:0000256" key="11">
    <source>
        <dbReference type="ARBA" id="ARBA00032555"/>
    </source>
</evidence>
<dbReference type="InterPro" id="IPR008509">
    <property type="entry name" value="MOT2/MFSD5"/>
</dbReference>
<dbReference type="Gene3D" id="1.20.1250.20">
    <property type="entry name" value="MFS general substrate transporter like domains"/>
    <property type="match status" value="1"/>
</dbReference>
<evidence type="ECO:0000256" key="9">
    <source>
        <dbReference type="ARBA" id="ARBA00023136"/>
    </source>
</evidence>
<dbReference type="EMBL" id="CAUJNA010000495">
    <property type="protein sequence ID" value="CAJ1377865.1"/>
    <property type="molecule type" value="Genomic_DNA"/>
</dbReference>
<dbReference type="InterPro" id="IPR036259">
    <property type="entry name" value="MFS_trans_sf"/>
</dbReference>
<feature type="transmembrane region" description="Helical" evidence="12">
    <location>
        <begin position="346"/>
        <end position="363"/>
    </location>
</feature>
<keyword evidence="5" id="KW-1003">Cell membrane</keyword>
<dbReference type="GO" id="GO:0015098">
    <property type="term" value="F:molybdate ion transmembrane transporter activity"/>
    <property type="evidence" value="ECO:0007669"/>
    <property type="project" value="InterPro"/>
</dbReference>
<keyword evidence="8" id="KW-0406">Ion transport</keyword>
<evidence type="ECO:0000256" key="3">
    <source>
        <dbReference type="ARBA" id="ARBA00021242"/>
    </source>
</evidence>
<evidence type="ECO:0000256" key="7">
    <source>
        <dbReference type="ARBA" id="ARBA00022989"/>
    </source>
</evidence>
<feature type="transmembrane region" description="Helical" evidence="12">
    <location>
        <begin position="233"/>
        <end position="254"/>
    </location>
</feature>
<dbReference type="Proteomes" id="UP001178507">
    <property type="component" value="Unassembled WGS sequence"/>
</dbReference>
<feature type="transmembrane region" description="Helical" evidence="12">
    <location>
        <begin position="369"/>
        <end position="388"/>
    </location>
</feature>
<comment type="subcellular location">
    <subcellularLocation>
        <location evidence="2">Cell membrane</location>
        <topology evidence="2">Multi-pass membrane protein</topology>
    </subcellularLocation>
</comment>
<evidence type="ECO:0000256" key="2">
    <source>
        <dbReference type="ARBA" id="ARBA00004651"/>
    </source>
</evidence>
<comment type="caution">
    <text evidence="13">The sequence shown here is derived from an EMBL/GenBank/DDBJ whole genome shotgun (WGS) entry which is preliminary data.</text>
</comment>
<comment type="function">
    <text evidence="1">Mediates high-affinity intracellular uptake of the rare oligo-element molybdenum.</text>
</comment>
<feature type="transmembrane region" description="Helical" evidence="12">
    <location>
        <begin position="97"/>
        <end position="116"/>
    </location>
</feature>
<proteinExistence type="predicted"/>
<reference evidence="13" key="1">
    <citation type="submission" date="2023-08" db="EMBL/GenBank/DDBJ databases">
        <authorList>
            <person name="Chen Y."/>
            <person name="Shah S."/>
            <person name="Dougan E. K."/>
            <person name="Thang M."/>
            <person name="Chan C."/>
        </authorList>
    </citation>
    <scope>NUCLEOTIDE SEQUENCE</scope>
</reference>
<keyword evidence="9 12" id="KW-0472">Membrane</keyword>
<dbReference type="SUPFAM" id="SSF103473">
    <property type="entry name" value="MFS general substrate transporter"/>
    <property type="match status" value="1"/>
</dbReference>
<evidence type="ECO:0000256" key="5">
    <source>
        <dbReference type="ARBA" id="ARBA00022475"/>
    </source>
</evidence>
<feature type="transmembrane region" description="Helical" evidence="12">
    <location>
        <begin position="313"/>
        <end position="334"/>
    </location>
</feature>
<feature type="transmembrane region" description="Helical" evidence="12">
    <location>
        <begin position="60"/>
        <end position="77"/>
    </location>
</feature>
<keyword evidence="6 12" id="KW-0812">Transmembrane</keyword>
<dbReference type="PANTHER" id="PTHR23516">
    <property type="entry name" value="SAM (S-ADENOSYL METHIONINE) TRANSPORTER"/>
    <property type="match status" value="1"/>
</dbReference>
<evidence type="ECO:0000256" key="10">
    <source>
        <dbReference type="ARBA" id="ARBA00030646"/>
    </source>
</evidence>
<evidence type="ECO:0000256" key="6">
    <source>
        <dbReference type="ARBA" id="ARBA00022692"/>
    </source>
</evidence>
<gene>
    <name evidence="13" type="ORF">EVOR1521_LOCUS6560</name>
</gene>
<evidence type="ECO:0000256" key="1">
    <source>
        <dbReference type="ARBA" id="ARBA00003019"/>
    </source>
</evidence>
<keyword evidence="14" id="KW-1185">Reference proteome</keyword>
<evidence type="ECO:0000256" key="8">
    <source>
        <dbReference type="ARBA" id="ARBA00023065"/>
    </source>
</evidence>
<dbReference type="Pfam" id="PF05631">
    <property type="entry name" value="MFS_5"/>
    <property type="match status" value="1"/>
</dbReference>
<organism evidence="13 14">
    <name type="scientific">Effrenium voratum</name>
    <dbReference type="NCBI Taxonomy" id="2562239"/>
    <lineage>
        <taxon>Eukaryota</taxon>
        <taxon>Sar</taxon>
        <taxon>Alveolata</taxon>
        <taxon>Dinophyceae</taxon>
        <taxon>Suessiales</taxon>
        <taxon>Symbiodiniaceae</taxon>
        <taxon>Effrenium</taxon>
    </lineage>
</organism>
<feature type="transmembrane region" description="Helical" evidence="12">
    <location>
        <begin position="195"/>
        <end position="213"/>
    </location>
</feature>